<organism evidence="2 3">
    <name type="scientific">Intestinibaculum porci</name>
    <dbReference type="NCBI Taxonomy" id="2487118"/>
    <lineage>
        <taxon>Bacteria</taxon>
        <taxon>Bacillati</taxon>
        <taxon>Bacillota</taxon>
        <taxon>Erysipelotrichia</taxon>
        <taxon>Erysipelotrichales</taxon>
        <taxon>Erysipelotrichaceae</taxon>
        <taxon>Intestinibaculum</taxon>
    </lineage>
</organism>
<sequence>MTIDHIITYIEKTLHGTISYELPRFPSYGVFLSPEHHWLGLLMKVGNHEYFDLKLQGEGRHLIGTPPCTAPHQMHSMDWVGIDLSADSSQIIALIKQAYAPYSHQSGMPMAMKETIIDGYHDVKLPVMKNRRISQMHAMYSTSKSEARNFVDQARAMKSYRPRRQVAAPLSAFKSLQEMNDDEIDTYYRLRSNFMKEMYHQRDLNYAKLFACELINGLINKDHMYVLDHLESLADFFKDVYFIRLVHDYKMVYNPGSVGSLQILDGDLGILYKETSDDQLYEGVLVKYGLSQKVLNNNKMLFWYLKPALAKSCIAEKEEAYTLFPGSLYLPINHPYHQTYYEKNTSYQIKGRQCFITHFVLNQEKLTTCIKEIQEDIRSYHAHQMLHGALAPAIDHFLSEDYVYVYPLEDRTFRMPRVFVPRVLEEALRLSKGMSRAQRFLFVGKALVDYVPHRMPELVKADFKSPFTIDYFTYAQWLTYYYLRDAFRKHHDERLFSYGYGVMYISEICNDLDLFTLEERMQEIEMIQPLIIKYRIYPTVSDHLAMNYILYHQLGEPYREKLCAYIRQTYFSGDDSLIYYIHEEDTKEDYLQRLKDHGVAHLTSVAFKGHDTLYQDLLFTCLKKLQASEAYLSYITITYSRRAPFTPLFFAQDYAKENEIVLDPLLKACYHESDDDDFAILVRQKIKVNKLSAVIREIDNQARKIYHRGKPLKEGKLPAKLISMIQEVLASYKPSKETKAVIQSKPIAIDFSALEQIREDAHITTEKLLTEEERALSIEDEEDLLADEINEASFDNPTHLSKEAFTFLTMLMKGQDASDYLKTHHLMASVLAEEINESLFDEIGDNVITFEDDQPMVVEDYLEDLEDYLHT</sequence>
<proteinExistence type="predicted"/>
<dbReference type="OrthoDB" id="2663344at2"/>
<dbReference type="InParanoid" id="A0A3G9JPN3"/>
<protein>
    <recommendedName>
        <fullName evidence="1">TerB-C domain-containing protein</fullName>
    </recommendedName>
</protein>
<dbReference type="AlphaFoldDB" id="A0A3G9JPN3"/>
<evidence type="ECO:0000313" key="2">
    <source>
        <dbReference type="EMBL" id="BBH26963.1"/>
    </source>
</evidence>
<evidence type="ECO:0000313" key="3">
    <source>
        <dbReference type="Proteomes" id="UP000268059"/>
    </source>
</evidence>
<dbReference type="InterPro" id="IPR028932">
    <property type="entry name" value="TerB-C"/>
</dbReference>
<name>A0A3G9JPN3_9FIRM</name>
<dbReference type="Pfam" id="PF15615">
    <property type="entry name" value="TerB_C"/>
    <property type="match status" value="1"/>
</dbReference>
<dbReference type="EMBL" id="AP019309">
    <property type="protein sequence ID" value="BBH26963.1"/>
    <property type="molecule type" value="Genomic_DNA"/>
</dbReference>
<feature type="domain" description="TerB-C" evidence="1">
    <location>
        <begin position="735"/>
        <end position="866"/>
    </location>
</feature>
<dbReference type="Proteomes" id="UP000268059">
    <property type="component" value="Chromosome"/>
</dbReference>
<keyword evidence="3" id="KW-1185">Reference proteome</keyword>
<evidence type="ECO:0000259" key="1">
    <source>
        <dbReference type="Pfam" id="PF15615"/>
    </source>
</evidence>
<dbReference type="KEGG" id="ebm:SG0102_18970"/>
<reference evidence="2 3" key="1">
    <citation type="submission" date="2018-11" db="EMBL/GenBank/DDBJ databases">
        <title>Novel Erysipelotrichaceae bacterium isolated from small intestine of a swine.</title>
        <authorList>
            <person name="Kim J.S."/>
            <person name="Choe H."/>
            <person name="Lee Y.R."/>
            <person name="Kim K.M."/>
            <person name="Park D.S."/>
        </authorList>
    </citation>
    <scope>NUCLEOTIDE SEQUENCE [LARGE SCALE GENOMIC DNA]</scope>
    <source>
        <strain evidence="2 3">SG0102</strain>
    </source>
</reference>
<gene>
    <name evidence="2" type="ORF">SG0102_18970</name>
</gene>
<accession>A0A3G9JPN3</accession>
<dbReference type="RefSeq" id="WP_125119742.1">
    <property type="nucleotide sequence ID" value="NZ_AP019309.1"/>
</dbReference>